<keyword evidence="3" id="KW-1185">Reference proteome</keyword>
<evidence type="ECO:0000313" key="2">
    <source>
        <dbReference type="EMBL" id="CEG00921.1"/>
    </source>
</evidence>
<gene>
    <name evidence="2" type="ORF">OT_ostta02g00450</name>
</gene>
<dbReference type="AlphaFoldDB" id="A0A090MDD3"/>
<dbReference type="GeneID" id="34945576"/>
<dbReference type="InParanoid" id="A0A090MDD3"/>
<reference evidence="2 3" key="2">
    <citation type="journal article" date="2014" name="BMC Genomics">
        <title>An improved genome of the model marine alga Ostreococcus tauri unfolds by assessing Illumina de novo assemblies.</title>
        <authorList>
            <person name="Blanc-Mathieu R."/>
            <person name="Verhelst B."/>
            <person name="Derelle E."/>
            <person name="Rombauts S."/>
            <person name="Bouget F.Y."/>
            <person name="Carre I."/>
            <person name="Chateau A."/>
            <person name="Eyre-Walker A."/>
            <person name="Grimsley N."/>
            <person name="Moreau H."/>
            <person name="Piegu B."/>
            <person name="Rivals E."/>
            <person name="Schackwitz W."/>
            <person name="Van de Peer Y."/>
            <person name="Piganeau G."/>
        </authorList>
    </citation>
    <scope>NUCLEOTIDE SEQUENCE [LARGE SCALE GENOMIC DNA]</scope>
    <source>
        <strain evidence="3">OTTH 0595 / CCAP 157/2 / RCC745</strain>
    </source>
</reference>
<organism evidence="2 3">
    <name type="scientific">Ostreococcus tauri</name>
    <name type="common">Marine green alga</name>
    <dbReference type="NCBI Taxonomy" id="70448"/>
    <lineage>
        <taxon>Eukaryota</taxon>
        <taxon>Viridiplantae</taxon>
        <taxon>Chlorophyta</taxon>
        <taxon>Mamiellophyceae</taxon>
        <taxon>Mamiellales</taxon>
        <taxon>Bathycoccaceae</taxon>
        <taxon>Ostreococcus</taxon>
    </lineage>
</organism>
<dbReference type="RefSeq" id="XP_022840671.1">
    <property type="nucleotide sequence ID" value="XM_022984975.1"/>
</dbReference>
<evidence type="ECO:0000256" key="1">
    <source>
        <dbReference type="SAM" id="MobiDB-lite"/>
    </source>
</evidence>
<comment type="caution">
    <text evidence="2">The sequence shown here is derived from an EMBL/GenBank/DDBJ whole genome shotgun (WGS) entry which is preliminary data.</text>
</comment>
<name>A0A090MDD3_OSTTA</name>
<feature type="region of interest" description="Disordered" evidence="1">
    <location>
        <begin position="31"/>
        <end position="52"/>
    </location>
</feature>
<evidence type="ECO:0000313" key="3">
    <source>
        <dbReference type="Proteomes" id="UP000009170"/>
    </source>
</evidence>
<dbReference type="Proteomes" id="UP000009170">
    <property type="component" value="Unassembled WGS sequence"/>
</dbReference>
<dbReference type="KEGG" id="ota:OT_ostta02g00450"/>
<protein>
    <submittedName>
        <fullName evidence="2">Unnamed product</fullName>
    </submittedName>
</protein>
<dbReference type="EMBL" id="CAID01000002">
    <property type="protein sequence ID" value="CEG00921.1"/>
    <property type="molecule type" value="Genomic_DNA"/>
</dbReference>
<sequence length="264" mass="28804">MAHAPHPHASDAAALGSAHVAVDEAEYAGARESLASQDTAAGGRRKSGIPRGPSWTPFEQLAALDAYFSACEVVQESREVDRWQHANKRYPHYVRELAALGLWKPSTTVHGARTPEESIDARRCEEVNEHGVVGANKTVFERGKAVKAHVLKVAHIFRRDFRACGNQQGESGKAVRTFGQARERSFERKTFRSDPCGIQVRGARLPVSRSRCVQDAERTCETGVRAKTRRQVHFGCEHCQLVTAAHSGGDSTSRVGTSDNHGAG</sequence>
<accession>A0A090MDD3</accession>
<reference evidence="3" key="1">
    <citation type="journal article" date="2006" name="Proc. Natl. Acad. Sci. U.S.A.">
        <title>Genome analysis of the smallest free-living eukaryote Ostreococcus tauri unveils many unique features.</title>
        <authorList>
            <person name="Derelle E."/>
            <person name="Ferraz C."/>
            <person name="Rombauts S."/>
            <person name="Rouze P."/>
            <person name="Worden A.Z."/>
            <person name="Robbens S."/>
            <person name="Partensky F."/>
            <person name="Degroeve S."/>
            <person name="Echeynie S."/>
            <person name="Cooke R."/>
            <person name="Saeys Y."/>
            <person name="Wuyts J."/>
            <person name="Jabbari K."/>
            <person name="Bowler C."/>
            <person name="Panaud O."/>
            <person name="Piegu B."/>
            <person name="Ball S.G."/>
            <person name="Ral J.-P."/>
            <person name="Bouget F.-Y."/>
            <person name="Piganeau G."/>
            <person name="De Baets B."/>
            <person name="Picard A."/>
            <person name="Delseny M."/>
            <person name="Demaille J."/>
            <person name="Van de Peer Y."/>
            <person name="Moreau H."/>
        </authorList>
    </citation>
    <scope>NUCLEOTIDE SEQUENCE [LARGE SCALE GENOMIC DNA]</scope>
    <source>
        <strain evidence="3">OTTH 0595 / CCAP 157/2 / RCC745</strain>
    </source>
</reference>
<proteinExistence type="predicted"/>